<dbReference type="Proteomes" id="UP000179588">
    <property type="component" value="Unassembled WGS sequence"/>
</dbReference>
<keyword evidence="4" id="KW-1185">Reference proteome</keyword>
<evidence type="ECO:0000259" key="1">
    <source>
        <dbReference type="PROSITE" id="PS50943"/>
    </source>
</evidence>
<dbReference type="InterPro" id="IPR001387">
    <property type="entry name" value="Cro/C1-type_HTH"/>
</dbReference>
<dbReference type="RefSeq" id="WP_070926613.1">
    <property type="nucleotide sequence ID" value="NZ_CANMXG010000017.1"/>
</dbReference>
<reference evidence="2" key="2">
    <citation type="submission" date="2024-02" db="EMBL/GenBank/DDBJ databases">
        <authorList>
            <consortium name="Clinical and Environmental Microbiology Branch: Whole genome sequencing antimicrobial resistance pathogens in the healthcare setting"/>
        </authorList>
    </citation>
    <scope>NUCLEOTIDE SEQUENCE</scope>
    <source>
        <strain evidence="2">2021GO-0154</strain>
    </source>
</reference>
<dbReference type="AlphaFoldDB" id="A0A1S1HRC0"/>
<dbReference type="PROSITE" id="PS50943">
    <property type="entry name" value="HTH_CROC1"/>
    <property type="match status" value="1"/>
</dbReference>
<evidence type="ECO:0000313" key="4">
    <source>
        <dbReference type="Proteomes" id="UP000179588"/>
    </source>
</evidence>
<dbReference type="InterPro" id="IPR010982">
    <property type="entry name" value="Lambda_DNA-bd_dom_sf"/>
</dbReference>
<dbReference type="Gene3D" id="1.10.260.40">
    <property type="entry name" value="lambda repressor-like DNA-binding domains"/>
    <property type="match status" value="1"/>
</dbReference>
<proteinExistence type="predicted"/>
<organism evidence="3 4">
    <name type="scientific">Providencia stuartii</name>
    <dbReference type="NCBI Taxonomy" id="588"/>
    <lineage>
        <taxon>Bacteria</taxon>
        <taxon>Pseudomonadati</taxon>
        <taxon>Pseudomonadota</taxon>
        <taxon>Gammaproteobacteria</taxon>
        <taxon>Enterobacterales</taxon>
        <taxon>Morganellaceae</taxon>
        <taxon>Providencia</taxon>
    </lineage>
</organism>
<dbReference type="Pfam" id="PF01381">
    <property type="entry name" value="HTH_3"/>
    <property type="match status" value="1"/>
</dbReference>
<dbReference type="EMBL" id="LVIE01000112">
    <property type="protein sequence ID" value="OHT24628.1"/>
    <property type="molecule type" value="Genomic_DNA"/>
</dbReference>
<accession>A0A1S1HRC0</accession>
<dbReference type="GO" id="GO:0003677">
    <property type="term" value="F:DNA binding"/>
    <property type="evidence" value="ECO:0007669"/>
    <property type="project" value="InterPro"/>
</dbReference>
<protein>
    <submittedName>
        <fullName evidence="2">Helix-turn-helix transcriptional regulator</fullName>
    </submittedName>
</protein>
<evidence type="ECO:0000313" key="2">
    <source>
        <dbReference type="EMBL" id="EMJ5136169.1"/>
    </source>
</evidence>
<reference evidence="3 4" key="1">
    <citation type="submission" date="2016-03" db="EMBL/GenBank/DDBJ databases">
        <title>Genome sequence of Providencia stuartii strain, isolated from the salivary glands of larval Lucilia sericata.</title>
        <authorList>
            <person name="Yuan Y."/>
            <person name="Zhang Y."/>
            <person name="Fu S."/>
            <person name="Crippen T.L."/>
            <person name="Visi D."/>
            <person name="Benbow M.E."/>
            <person name="Allen M."/>
            <person name="Tomberlin J.K."/>
            <person name="Sze S.-H."/>
            <person name="Tarone A.M."/>
        </authorList>
    </citation>
    <scope>NUCLEOTIDE SEQUENCE [LARGE SCALE GENOMIC DNA]</scope>
    <source>
        <strain evidence="3 4">Crippen</strain>
    </source>
</reference>
<comment type="caution">
    <text evidence="3">The sequence shown here is derived from an EMBL/GenBank/DDBJ whole genome shotgun (WGS) entry which is preliminary data.</text>
</comment>
<sequence length="106" mass="12572">MDYLADEINKKIGLYIRKIRKEKSLSGCQLAMMLNVSQQQVSRYETGQTKLTFEIVDNILTILHKSWRDLFNTVMDEHDNKRINEAINKDRTYYQIVSNTSNKLWN</sequence>
<dbReference type="SMART" id="SM00530">
    <property type="entry name" value="HTH_XRE"/>
    <property type="match status" value="1"/>
</dbReference>
<dbReference type="SUPFAM" id="SSF47413">
    <property type="entry name" value="lambda repressor-like DNA-binding domains"/>
    <property type="match status" value="1"/>
</dbReference>
<evidence type="ECO:0000313" key="3">
    <source>
        <dbReference type="EMBL" id="OHT24628.1"/>
    </source>
</evidence>
<dbReference type="EMBL" id="ABMABF030000017">
    <property type="protein sequence ID" value="EMJ5136169.1"/>
    <property type="molecule type" value="Genomic_DNA"/>
</dbReference>
<feature type="domain" description="HTH cro/C1-type" evidence="1">
    <location>
        <begin position="16"/>
        <end position="70"/>
    </location>
</feature>
<name>A0A1S1HRC0_PROST</name>
<dbReference type="CDD" id="cd00093">
    <property type="entry name" value="HTH_XRE"/>
    <property type="match status" value="1"/>
</dbReference>
<dbReference type="OrthoDB" id="6462969at2"/>
<gene>
    <name evidence="3" type="ORF">A3Q29_02635</name>
    <name evidence="2" type="ORF">RG298_003961</name>
</gene>